<keyword evidence="3" id="KW-1185">Reference proteome</keyword>
<dbReference type="Proteomes" id="UP000637980">
    <property type="component" value="Unassembled WGS sequence"/>
</dbReference>
<dbReference type="Pfam" id="PF04324">
    <property type="entry name" value="Fer2_BFD"/>
    <property type="match status" value="1"/>
</dbReference>
<evidence type="ECO:0000259" key="1">
    <source>
        <dbReference type="Pfam" id="PF04324"/>
    </source>
</evidence>
<dbReference type="InterPro" id="IPR007419">
    <property type="entry name" value="BFD-like_2Fe2S-bd_dom"/>
</dbReference>
<evidence type="ECO:0000313" key="3">
    <source>
        <dbReference type="Proteomes" id="UP000637980"/>
    </source>
</evidence>
<proteinExistence type="predicted"/>
<name>A0ABQ3EL32_9HYPH</name>
<dbReference type="EMBL" id="BMXE01000008">
    <property type="protein sequence ID" value="GHB44897.1"/>
    <property type="molecule type" value="Genomic_DNA"/>
</dbReference>
<dbReference type="Gene3D" id="1.10.10.1100">
    <property type="entry name" value="BFD-like [2Fe-2S]-binding domain"/>
    <property type="match status" value="1"/>
</dbReference>
<sequence length="69" mass="7564">MIICHCNVITDKQIKQAARELCENPEGGVPTPGAIFRHLGYRPKCGGCFKSIIEVVYAEAEQVKDDSGQ</sequence>
<accession>A0ABQ3EL32</accession>
<evidence type="ECO:0000313" key="2">
    <source>
        <dbReference type="EMBL" id="GHB44897.1"/>
    </source>
</evidence>
<protein>
    <recommendedName>
        <fullName evidence="1">BFD-like [2Fe-2S]-binding domain-containing protein</fullName>
    </recommendedName>
</protein>
<dbReference type="RefSeq" id="WP_054665781.1">
    <property type="nucleotide sequence ID" value="NZ_BMXE01000008.1"/>
</dbReference>
<reference evidence="3" key="1">
    <citation type="journal article" date="2019" name="Int. J. Syst. Evol. Microbiol.">
        <title>The Global Catalogue of Microorganisms (GCM) 10K type strain sequencing project: providing services to taxonomists for standard genome sequencing and annotation.</title>
        <authorList>
            <consortium name="The Broad Institute Genomics Platform"/>
            <consortium name="The Broad Institute Genome Sequencing Center for Infectious Disease"/>
            <person name="Wu L."/>
            <person name="Ma J."/>
        </authorList>
    </citation>
    <scope>NUCLEOTIDE SEQUENCE [LARGE SCALE GENOMIC DNA]</scope>
    <source>
        <strain evidence="3">KCTC 12861</strain>
    </source>
</reference>
<organism evidence="2 3">
    <name type="scientific">Pseudovibrio japonicus</name>
    <dbReference type="NCBI Taxonomy" id="366534"/>
    <lineage>
        <taxon>Bacteria</taxon>
        <taxon>Pseudomonadati</taxon>
        <taxon>Pseudomonadota</taxon>
        <taxon>Alphaproteobacteria</taxon>
        <taxon>Hyphomicrobiales</taxon>
        <taxon>Stappiaceae</taxon>
        <taxon>Pseudovibrio</taxon>
    </lineage>
</organism>
<dbReference type="InterPro" id="IPR041854">
    <property type="entry name" value="BFD-like_2Fe2S-bd_dom_sf"/>
</dbReference>
<comment type="caution">
    <text evidence="2">The sequence shown here is derived from an EMBL/GenBank/DDBJ whole genome shotgun (WGS) entry which is preliminary data.</text>
</comment>
<feature type="domain" description="BFD-like [2Fe-2S]-binding" evidence="1">
    <location>
        <begin position="2"/>
        <end position="55"/>
    </location>
</feature>
<gene>
    <name evidence="2" type="ORF">GCM10007094_37810</name>
</gene>